<dbReference type="AlphaFoldDB" id="A0A4R5NIU2"/>
<organism evidence="11 12">
    <name type="scientific">Companilactobacillus farciminis</name>
    <dbReference type="NCBI Taxonomy" id="1612"/>
    <lineage>
        <taxon>Bacteria</taxon>
        <taxon>Bacillati</taxon>
        <taxon>Bacillota</taxon>
        <taxon>Bacilli</taxon>
        <taxon>Lactobacillales</taxon>
        <taxon>Lactobacillaceae</taxon>
        <taxon>Companilactobacillus</taxon>
    </lineage>
</organism>
<evidence type="ECO:0000256" key="5">
    <source>
        <dbReference type="ARBA" id="ARBA00022842"/>
    </source>
</evidence>
<evidence type="ECO:0000313" key="10">
    <source>
        <dbReference type="EMBL" id="HJF86783.1"/>
    </source>
</evidence>
<keyword evidence="12" id="KW-1185">Reference proteome</keyword>
<evidence type="ECO:0000313" key="12">
    <source>
        <dbReference type="Proteomes" id="UP000295257"/>
    </source>
</evidence>
<dbReference type="EC" id="2.7.8.7" evidence="8"/>
<dbReference type="InterPro" id="IPR037143">
    <property type="entry name" value="4-PPantetheinyl_Trfase_dom_sf"/>
</dbReference>
<dbReference type="OrthoDB" id="517356at2"/>
<dbReference type="InterPro" id="IPR008278">
    <property type="entry name" value="4-PPantetheinyl_Trfase_dom"/>
</dbReference>
<dbReference type="HAMAP" id="MF_00101">
    <property type="entry name" value="AcpS"/>
    <property type="match status" value="1"/>
</dbReference>
<keyword evidence="3 8" id="KW-0479">Metal-binding</keyword>
<comment type="catalytic activity">
    <reaction evidence="8">
        <text>apo-[ACP] + CoA = holo-[ACP] + adenosine 3',5'-bisphosphate + H(+)</text>
        <dbReference type="Rhea" id="RHEA:12068"/>
        <dbReference type="Rhea" id="RHEA-COMP:9685"/>
        <dbReference type="Rhea" id="RHEA-COMP:9690"/>
        <dbReference type="ChEBI" id="CHEBI:15378"/>
        <dbReference type="ChEBI" id="CHEBI:29999"/>
        <dbReference type="ChEBI" id="CHEBI:57287"/>
        <dbReference type="ChEBI" id="CHEBI:58343"/>
        <dbReference type="ChEBI" id="CHEBI:64479"/>
        <dbReference type="EC" id="2.7.8.7"/>
    </reaction>
</comment>
<sequence length="120" mass="13448">MIKGLGIDIAEISRVKQIYGRHPRFLEKILNADEIEVFNSLNTEKAKMTYLTGRFSVKEAFTKAMGTGLVGIGFHDLSVLNHPSGQPFIKTELFKGNIHVSISDTDELVITEVILEEEEK</sequence>
<dbReference type="NCBIfam" id="TIGR00516">
    <property type="entry name" value="acpS"/>
    <property type="match status" value="1"/>
</dbReference>
<proteinExistence type="inferred from homology"/>
<dbReference type="InterPro" id="IPR004568">
    <property type="entry name" value="Ppantetheine-prot_Trfase_dom"/>
</dbReference>
<keyword evidence="6 8" id="KW-0443">Lipid metabolism</keyword>
<evidence type="ECO:0000256" key="8">
    <source>
        <dbReference type="HAMAP-Rule" id="MF_00101"/>
    </source>
</evidence>
<evidence type="ECO:0000256" key="3">
    <source>
        <dbReference type="ARBA" id="ARBA00022723"/>
    </source>
</evidence>
<reference evidence="10" key="4">
    <citation type="submission" date="2021-09" db="EMBL/GenBank/DDBJ databases">
        <authorList>
            <person name="Gilroy R."/>
        </authorList>
    </citation>
    <scope>NUCLEOTIDE SEQUENCE</scope>
    <source>
        <strain evidence="10">7886</strain>
    </source>
</reference>
<dbReference type="EMBL" id="DYWC01000110">
    <property type="protein sequence ID" value="HJF86783.1"/>
    <property type="molecule type" value="Genomic_DNA"/>
</dbReference>
<dbReference type="RefSeq" id="WP_010018483.1">
    <property type="nucleotide sequence ID" value="NZ_BHYW01000007.1"/>
</dbReference>
<evidence type="ECO:0000256" key="2">
    <source>
        <dbReference type="ARBA" id="ARBA00022679"/>
    </source>
</evidence>
<evidence type="ECO:0000256" key="6">
    <source>
        <dbReference type="ARBA" id="ARBA00023098"/>
    </source>
</evidence>
<dbReference type="Pfam" id="PF01648">
    <property type="entry name" value="ACPS"/>
    <property type="match status" value="1"/>
</dbReference>
<reference evidence="11 12" key="1">
    <citation type="journal article" date="2019" name="Appl. Microbiol. Biotechnol.">
        <title>Uncovering carbohydrate metabolism through a genotype-phenotype association study of 56 lactic acid bacteria genomes.</title>
        <authorList>
            <person name="Buron-Moles G."/>
            <person name="Chailyan A."/>
            <person name="Dolejs I."/>
            <person name="Forster J."/>
            <person name="Miks M.H."/>
        </authorList>
    </citation>
    <scope>NUCLEOTIDE SEQUENCE [LARGE SCALE GENOMIC DNA]</scope>
    <source>
        <strain evidence="11 12">ATCC 29644</strain>
    </source>
</reference>
<accession>A0A4R5NIU2</accession>
<keyword evidence="1 8" id="KW-0444">Lipid biosynthesis</keyword>
<dbReference type="GO" id="GO:0006633">
    <property type="term" value="P:fatty acid biosynthetic process"/>
    <property type="evidence" value="ECO:0007669"/>
    <property type="project" value="UniProtKB-UniRule"/>
</dbReference>
<dbReference type="InterPro" id="IPR002582">
    <property type="entry name" value="ACPS"/>
</dbReference>
<comment type="function">
    <text evidence="8">Transfers the 4'-phosphopantetheine moiety from coenzyme A to a Ser of acyl-carrier-protein.</text>
</comment>
<dbReference type="NCBIfam" id="TIGR00556">
    <property type="entry name" value="pantethn_trn"/>
    <property type="match status" value="1"/>
</dbReference>
<dbReference type="GO" id="GO:0005737">
    <property type="term" value="C:cytoplasm"/>
    <property type="evidence" value="ECO:0007669"/>
    <property type="project" value="UniProtKB-SubCell"/>
</dbReference>
<keyword evidence="5 8" id="KW-0460">Magnesium</keyword>
<evidence type="ECO:0000256" key="4">
    <source>
        <dbReference type="ARBA" id="ARBA00022832"/>
    </source>
</evidence>
<dbReference type="Proteomes" id="UP000747013">
    <property type="component" value="Unassembled WGS sequence"/>
</dbReference>
<dbReference type="SUPFAM" id="SSF56214">
    <property type="entry name" value="4'-phosphopantetheinyl transferase"/>
    <property type="match status" value="1"/>
</dbReference>
<keyword evidence="2 8" id="KW-0808">Transferase</keyword>
<reference evidence="10" key="3">
    <citation type="journal article" date="2021" name="PeerJ">
        <title>Extensive microbial diversity within the chicken gut microbiome revealed by metagenomics and culture.</title>
        <authorList>
            <person name="Gilroy R."/>
            <person name="Ravi A."/>
            <person name="Getino M."/>
            <person name="Pursley I."/>
            <person name="Horton D.L."/>
            <person name="Alikhan N.F."/>
            <person name="Baker D."/>
            <person name="Gharbi K."/>
            <person name="Hall N."/>
            <person name="Watson M."/>
            <person name="Adriaenssens E.M."/>
            <person name="Foster-Nyarko E."/>
            <person name="Jarju S."/>
            <person name="Secka A."/>
            <person name="Antonio M."/>
            <person name="Oren A."/>
            <person name="Chaudhuri R.R."/>
            <person name="La Ragione R."/>
            <person name="Hildebrand F."/>
            <person name="Pallen M.J."/>
        </authorList>
    </citation>
    <scope>NUCLEOTIDE SEQUENCE</scope>
    <source>
        <strain evidence="10">7886</strain>
    </source>
</reference>
<keyword evidence="7 8" id="KW-0275">Fatty acid biosynthesis</keyword>
<comment type="caution">
    <text evidence="11">The sequence shown here is derived from an EMBL/GenBank/DDBJ whole genome shotgun (WGS) entry which is preliminary data.</text>
</comment>
<protein>
    <recommendedName>
        <fullName evidence="8">Holo-[acyl-carrier-protein] synthase</fullName>
        <shortName evidence="8">Holo-ACP synthase</shortName>
        <ecNumber evidence="8">2.7.8.7</ecNumber>
    </recommendedName>
    <alternativeName>
        <fullName evidence="8">4'-phosphopantetheinyl transferase AcpS</fullName>
    </alternativeName>
</protein>
<comment type="similarity">
    <text evidence="8">Belongs to the P-Pant transferase superfamily. AcpS family.</text>
</comment>
<comment type="cofactor">
    <cofactor evidence="8">
        <name>Mg(2+)</name>
        <dbReference type="ChEBI" id="CHEBI:18420"/>
    </cofactor>
</comment>
<comment type="subcellular location">
    <subcellularLocation>
        <location evidence="8">Cytoplasm</location>
    </subcellularLocation>
</comment>
<dbReference type="Gene3D" id="3.90.470.20">
    <property type="entry name" value="4'-phosphopantetheinyl transferase domain"/>
    <property type="match status" value="1"/>
</dbReference>
<reference evidence="11" key="2">
    <citation type="submission" date="2019-02" db="EMBL/GenBank/DDBJ databases">
        <authorList>
            <person name="Buron G."/>
            <person name="Chaylann A."/>
            <person name="Dolejs I."/>
            <person name="Forster J."/>
            <person name="Miks M.H."/>
        </authorList>
    </citation>
    <scope>NUCLEOTIDE SEQUENCE</scope>
    <source>
        <strain evidence="11">ATCC 29644</strain>
    </source>
</reference>
<evidence type="ECO:0000313" key="11">
    <source>
        <dbReference type="EMBL" id="TDG74160.1"/>
    </source>
</evidence>
<name>A0A4R5NIU2_9LACO</name>
<evidence type="ECO:0000259" key="9">
    <source>
        <dbReference type="Pfam" id="PF01648"/>
    </source>
</evidence>
<keyword evidence="8" id="KW-0963">Cytoplasm</keyword>
<dbReference type="GO" id="GO:0000287">
    <property type="term" value="F:magnesium ion binding"/>
    <property type="evidence" value="ECO:0007669"/>
    <property type="project" value="UniProtKB-UniRule"/>
</dbReference>
<evidence type="ECO:0000256" key="1">
    <source>
        <dbReference type="ARBA" id="ARBA00022516"/>
    </source>
</evidence>
<feature type="binding site" evidence="8">
    <location>
        <position position="8"/>
    </location>
    <ligand>
        <name>Mg(2+)</name>
        <dbReference type="ChEBI" id="CHEBI:18420"/>
    </ligand>
</feature>
<dbReference type="STRING" id="1612.ABB44_02005"/>
<dbReference type="EMBL" id="PUFN01000006">
    <property type="protein sequence ID" value="TDG74160.1"/>
    <property type="molecule type" value="Genomic_DNA"/>
</dbReference>
<evidence type="ECO:0000256" key="7">
    <source>
        <dbReference type="ARBA" id="ARBA00023160"/>
    </source>
</evidence>
<dbReference type="GO" id="GO:0008897">
    <property type="term" value="F:holo-[acyl-carrier-protein] synthase activity"/>
    <property type="evidence" value="ECO:0007669"/>
    <property type="project" value="UniProtKB-UniRule"/>
</dbReference>
<dbReference type="Proteomes" id="UP000295257">
    <property type="component" value="Unassembled WGS sequence"/>
</dbReference>
<gene>
    <name evidence="8 10" type="primary">acpS</name>
    <name evidence="11" type="ORF">C5L30_002105</name>
    <name evidence="10" type="ORF">K8V88_05015</name>
</gene>
<feature type="binding site" evidence="8">
    <location>
        <position position="59"/>
    </location>
    <ligand>
        <name>Mg(2+)</name>
        <dbReference type="ChEBI" id="CHEBI:18420"/>
    </ligand>
</feature>
<feature type="domain" description="4'-phosphopantetheinyl transferase" evidence="9">
    <location>
        <begin position="4"/>
        <end position="103"/>
    </location>
</feature>
<keyword evidence="4 8" id="KW-0276">Fatty acid metabolism</keyword>